<protein>
    <submittedName>
        <fullName evidence="2">CHAT domain-containing protein</fullName>
    </submittedName>
</protein>
<proteinExistence type="predicted"/>
<evidence type="ECO:0000259" key="1">
    <source>
        <dbReference type="Pfam" id="PF12770"/>
    </source>
</evidence>
<accession>A0ABX1LMT6</accession>
<gene>
    <name evidence="2" type="ORF">HC246_05225</name>
</gene>
<feature type="domain" description="CHAT" evidence="1">
    <location>
        <begin position="199"/>
        <end position="489"/>
    </location>
</feature>
<comment type="caution">
    <text evidence="2">The sequence shown here is derived from an EMBL/GenBank/DDBJ whole genome shotgun (WGS) entry which is preliminary data.</text>
</comment>
<dbReference type="EMBL" id="JAAVJL010000001">
    <property type="protein sequence ID" value="NMF57437.1"/>
    <property type="molecule type" value="Genomic_DNA"/>
</dbReference>
<dbReference type="Proteomes" id="UP000738376">
    <property type="component" value="Unassembled WGS sequence"/>
</dbReference>
<reference evidence="2 3" key="1">
    <citation type="submission" date="2020-03" db="EMBL/GenBank/DDBJ databases">
        <title>Draft Genome Sequence of 2-Methylisoborneol Producing Pseudanabaena yagii Strain GIHE-NHR1 Isolated from North Han River in South Korea.</title>
        <authorList>
            <person name="Jeong J."/>
        </authorList>
    </citation>
    <scope>NUCLEOTIDE SEQUENCE [LARGE SCALE GENOMIC DNA]</scope>
    <source>
        <strain evidence="2 3">GIHE-NHR1</strain>
    </source>
</reference>
<evidence type="ECO:0000313" key="2">
    <source>
        <dbReference type="EMBL" id="NMF57437.1"/>
    </source>
</evidence>
<dbReference type="InterPro" id="IPR024983">
    <property type="entry name" value="CHAT_dom"/>
</dbReference>
<keyword evidence="3" id="KW-1185">Reference proteome</keyword>
<organism evidence="2 3">
    <name type="scientific">Pseudanabaena yagii GIHE-NHR1</name>
    <dbReference type="NCBI Taxonomy" id="2722753"/>
    <lineage>
        <taxon>Bacteria</taxon>
        <taxon>Bacillati</taxon>
        <taxon>Cyanobacteriota</taxon>
        <taxon>Cyanophyceae</taxon>
        <taxon>Pseudanabaenales</taxon>
        <taxon>Pseudanabaenaceae</taxon>
        <taxon>Pseudanabaena</taxon>
        <taxon>Pseudanabaena yagii</taxon>
    </lineage>
</organism>
<sequence>MKKTSLFVKVGFIAAIAIFCSVNSEVQRSIAQYDFPIDSNPPKLPQPPIVFPPDGGLCDRLTNSICSGTPKKPIDIVLRKIDDQETQAICGYAGICPSTPTIDFESIQKTIQSSEQATGSPTALIYLDTFDDHVEIVIVPSSGKEIRKSVPLQDIGQKQSFLKEGSKIAVNVTQPNLLTATVQDLLDALQDSTSLDYLPPAQKLYNWLIRPIDQDLQATNIKTLIFVMNGPLRAIPIGVLHDGKQFLVQKYATATVPSMGLANLQIPDRRNSKILVMGLTQAKQGFSALPNVEVETNVITSKLLPDGGDLFLDDKFTIETLKNQQNKKEYGIVHIASHAQFLSNTSKGAFIQFWNQTLSLDDLRTLRSGKERIDMLTLSACQTAVGKNLGLGGTALTYGANSVLASLWSVSDAGTTPLMLSFYNYYPKAKSKAIAIQQAQLDLLEGRVRIESGQIKGISNLPSISLSQITGDIDLKHPYFWASFILVGNWL</sequence>
<name>A0ABX1LMT6_9CYAN</name>
<dbReference type="RefSeq" id="WP_169362470.1">
    <property type="nucleotide sequence ID" value="NZ_JAAVJL010000001.1"/>
</dbReference>
<evidence type="ECO:0000313" key="3">
    <source>
        <dbReference type="Proteomes" id="UP000738376"/>
    </source>
</evidence>
<dbReference type="Pfam" id="PF12770">
    <property type="entry name" value="CHAT"/>
    <property type="match status" value="1"/>
</dbReference>